<dbReference type="EMBL" id="JAERSF010000005">
    <property type="protein sequence ID" value="MBL0739316.1"/>
    <property type="molecule type" value="Genomic_DNA"/>
</dbReference>
<protein>
    <submittedName>
        <fullName evidence="2">Polysaccharide pyruvyl transferase family protein</fullName>
    </submittedName>
</protein>
<gene>
    <name evidence="2" type="ORF">JI750_20670</name>
</gene>
<dbReference type="PANTHER" id="PTHR36836:SF1">
    <property type="entry name" value="COLANIC ACID BIOSYNTHESIS PROTEIN WCAK"/>
    <property type="match status" value="1"/>
</dbReference>
<accession>A0ABS1KIM0</accession>
<dbReference type="RefSeq" id="WP_202006312.1">
    <property type="nucleotide sequence ID" value="NZ_JAERSF010000005.1"/>
</dbReference>
<reference evidence="2 3" key="1">
    <citation type="submission" date="2021-01" db="EMBL/GenBank/DDBJ databases">
        <title>Genome seq and assembly of Flavobacterium sp. GN10.</title>
        <authorList>
            <person name="Chhetri G."/>
        </authorList>
    </citation>
    <scope>NUCLEOTIDE SEQUENCE [LARGE SCALE GENOMIC DNA]</scope>
    <source>
        <strain evidence="2 3">GN10</strain>
    </source>
</reference>
<name>A0ABS1KIM0_9FLAO</name>
<keyword evidence="3" id="KW-1185">Reference proteome</keyword>
<dbReference type="InterPro" id="IPR007345">
    <property type="entry name" value="Polysacch_pyruvyl_Trfase"/>
</dbReference>
<dbReference type="Proteomes" id="UP000603728">
    <property type="component" value="Unassembled WGS sequence"/>
</dbReference>
<feature type="domain" description="Polysaccharide pyruvyl transferase" evidence="1">
    <location>
        <begin position="12"/>
        <end position="298"/>
    </location>
</feature>
<sequence>MKLSLIGYYGSNFGDLLMLNVLIDYYSQYYEQINIYTYGIEANLSDSLALNSSKCQIEVFTLTGIQKITYKTFLKTVKNSKYILWGGGTCFMDQGGTGGIKYMIGAYFCKVRVLYMGIGIDSYSKIRTRLIMFTAVLFSKALYFRDEKSLLTAKSLTLNLMSYKIKYVPDIANIKTVQHQLAFNDYIVFCCRDLSNYQSLNNEKVNKYLVDLTISICNKLKIKRVFNLVCDFEVDQKPSQLANELFLQEGISVNNIYGYKIEDSLIAIRNSKFVITSRLHPAVVAQNLNIPYALYNYSDKNKKFLEEAKEASRLIGRYNFEEFVPDFKKPKSENLENIKQSIFSVLTKYSK</sequence>
<dbReference type="PANTHER" id="PTHR36836">
    <property type="entry name" value="COLANIC ACID BIOSYNTHESIS PROTEIN WCAK"/>
    <property type="match status" value="1"/>
</dbReference>
<evidence type="ECO:0000313" key="2">
    <source>
        <dbReference type="EMBL" id="MBL0739316.1"/>
    </source>
</evidence>
<dbReference type="GO" id="GO:0016740">
    <property type="term" value="F:transferase activity"/>
    <property type="evidence" value="ECO:0007669"/>
    <property type="project" value="UniProtKB-KW"/>
</dbReference>
<organism evidence="2 3">
    <name type="scientific">Flavobacterium tagetis</name>
    <dbReference type="NCBI Taxonomy" id="2801336"/>
    <lineage>
        <taxon>Bacteria</taxon>
        <taxon>Pseudomonadati</taxon>
        <taxon>Bacteroidota</taxon>
        <taxon>Flavobacteriia</taxon>
        <taxon>Flavobacteriales</taxon>
        <taxon>Flavobacteriaceae</taxon>
        <taxon>Flavobacterium</taxon>
    </lineage>
</organism>
<comment type="caution">
    <text evidence="2">The sequence shown here is derived from an EMBL/GenBank/DDBJ whole genome shotgun (WGS) entry which is preliminary data.</text>
</comment>
<keyword evidence="2" id="KW-0808">Transferase</keyword>
<dbReference type="Pfam" id="PF04230">
    <property type="entry name" value="PS_pyruv_trans"/>
    <property type="match status" value="1"/>
</dbReference>
<evidence type="ECO:0000259" key="1">
    <source>
        <dbReference type="Pfam" id="PF04230"/>
    </source>
</evidence>
<evidence type="ECO:0000313" key="3">
    <source>
        <dbReference type="Proteomes" id="UP000603728"/>
    </source>
</evidence>
<proteinExistence type="predicted"/>